<dbReference type="RefSeq" id="WP_025488686.1">
    <property type="nucleotide sequence ID" value="NZ_JBKVAZ010000034.1"/>
</dbReference>
<feature type="domain" description="Beta-lactamase-related" evidence="1">
    <location>
        <begin position="26"/>
        <end position="284"/>
    </location>
</feature>
<dbReference type="Pfam" id="PF00144">
    <property type="entry name" value="Beta-lactamase"/>
    <property type="match status" value="1"/>
</dbReference>
<evidence type="ECO:0000313" key="3">
    <source>
        <dbReference type="Proteomes" id="UP000261166"/>
    </source>
</evidence>
<sequence length="457" mass="52136">MSFSEFIHACDRNDNVRISHVICSSGDSILAEYVKPPYRMNTLRLFFSMTKTFASLAIGIAGDLGLLTIDDYIIKYFPEDLPQLPDKNLCRIKIHHLLTMSSGIHDNTYAGLYAQSNWIKAFLKQEFPHEPGIYYRYSTHSSHMLSAIITKVSSLSLEEFLNKYLFHPMGIYEAQWEQSPEHLTAGGMGLSLYPHSLVKISQLLLNKGVYHGKRLISQDYLESATRQQIVKQDDVNRPDNHFCGAGYGFQFHISRGGFYRFDGAFGQLCLICPSKNLSVTVFSENSKMEALLSLVYEYLLEEPFTCGEFDAGQEMSGEAKNSTAEIPLRKYQLSQNGLDLESIEFIRKNGAYSLILCEKEHTNIIDFSFSGEKQGQIYFIKDLQKHWQKYVCIATFDQVLKLKVFLIETPYIVDYSFIFSGKEVLLEFSINVSFTLQNQTIRGFAMPDGLFSEGRNI</sequence>
<organism evidence="2 3">
    <name type="scientific">Eisenbergiella massiliensis</name>
    <dbReference type="NCBI Taxonomy" id="1720294"/>
    <lineage>
        <taxon>Bacteria</taxon>
        <taxon>Bacillati</taxon>
        <taxon>Bacillota</taxon>
        <taxon>Clostridia</taxon>
        <taxon>Lachnospirales</taxon>
        <taxon>Lachnospiraceae</taxon>
        <taxon>Eisenbergiella</taxon>
    </lineage>
</organism>
<name>A0A3E3I8F6_9FIRM</name>
<reference evidence="2 3" key="1">
    <citation type="submission" date="2018-08" db="EMBL/GenBank/DDBJ databases">
        <title>A genome reference for cultivated species of the human gut microbiota.</title>
        <authorList>
            <person name="Zou Y."/>
            <person name="Xue W."/>
            <person name="Luo G."/>
        </authorList>
    </citation>
    <scope>NUCLEOTIDE SEQUENCE [LARGE SCALE GENOMIC DNA]</scope>
    <source>
        <strain evidence="2 3">AF26-4BH</strain>
    </source>
</reference>
<dbReference type="PANTHER" id="PTHR43283:SF7">
    <property type="entry name" value="BETA-LACTAMASE-RELATED DOMAIN-CONTAINING PROTEIN"/>
    <property type="match status" value="1"/>
</dbReference>
<keyword evidence="2" id="KW-0378">Hydrolase</keyword>
<dbReference type="GO" id="GO:0016787">
    <property type="term" value="F:hydrolase activity"/>
    <property type="evidence" value="ECO:0007669"/>
    <property type="project" value="UniProtKB-KW"/>
</dbReference>
<dbReference type="InterPro" id="IPR050789">
    <property type="entry name" value="Diverse_Enzym_Activities"/>
</dbReference>
<dbReference type="AlphaFoldDB" id="A0A3E3I8F6"/>
<gene>
    <name evidence="2" type="ORF">DWY69_28490</name>
</gene>
<evidence type="ECO:0000259" key="1">
    <source>
        <dbReference type="Pfam" id="PF00144"/>
    </source>
</evidence>
<evidence type="ECO:0000313" key="2">
    <source>
        <dbReference type="EMBL" id="RGE63356.1"/>
    </source>
</evidence>
<dbReference type="EMBL" id="QVLU01000046">
    <property type="protein sequence ID" value="RGE63356.1"/>
    <property type="molecule type" value="Genomic_DNA"/>
</dbReference>
<dbReference type="Proteomes" id="UP000261166">
    <property type="component" value="Unassembled WGS sequence"/>
</dbReference>
<protein>
    <submittedName>
        <fullName evidence="2">Class C beta-lactamase-related serine hydrolase</fullName>
    </submittedName>
</protein>
<dbReference type="SUPFAM" id="SSF56601">
    <property type="entry name" value="beta-lactamase/transpeptidase-like"/>
    <property type="match status" value="1"/>
</dbReference>
<dbReference type="InterPro" id="IPR001466">
    <property type="entry name" value="Beta-lactam-related"/>
</dbReference>
<accession>A0A3E3I8F6</accession>
<dbReference type="Gene3D" id="3.40.710.10">
    <property type="entry name" value="DD-peptidase/beta-lactamase superfamily"/>
    <property type="match status" value="1"/>
</dbReference>
<dbReference type="OrthoDB" id="9797709at2"/>
<dbReference type="PANTHER" id="PTHR43283">
    <property type="entry name" value="BETA-LACTAMASE-RELATED"/>
    <property type="match status" value="1"/>
</dbReference>
<comment type="caution">
    <text evidence="2">The sequence shown here is derived from an EMBL/GenBank/DDBJ whole genome shotgun (WGS) entry which is preliminary data.</text>
</comment>
<dbReference type="InterPro" id="IPR012338">
    <property type="entry name" value="Beta-lactam/transpept-like"/>
</dbReference>
<proteinExistence type="predicted"/>